<evidence type="ECO:0000313" key="4">
    <source>
        <dbReference type="Proteomes" id="UP000541610"/>
    </source>
</evidence>
<keyword evidence="5" id="KW-1185">Reference proteome</keyword>
<name>A0A7J6T3B2_PEROL</name>
<sequence>MPKYFLLKSRRTESDGTRSTQERPGGSPKSRRLRGQNKLSTTVEQNALTLLFCSKELAAPIPALEIGLRLAQDGPSSLALSKFDGTFSEFARLVAENSENTETLSHAHRLCLEPLPLLGSRTQCSSCGRFPSRKKR</sequence>
<gene>
    <name evidence="2" type="ORF">FOZ60_002489</name>
    <name evidence="3" type="ORF">FOZ63_009453</name>
</gene>
<evidence type="ECO:0000256" key="1">
    <source>
        <dbReference type="SAM" id="MobiDB-lite"/>
    </source>
</evidence>
<comment type="caution">
    <text evidence="3">The sequence shown here is derived from an EMBL/GenBank/DDBJ whole genome shotgun (WGS) entry which is preliminary data.</text>
</comment>
<feature type="region of interest" description="Disordered" evidence="1">
    <location>
        <begin position="1"/>
        <end position="39"/>
    </location>
</feature>
<evidence type="ECO:0000313" key="3">
    <source>
        <dbReference type="EMBL" id="KAF4739759.1"/>
    </source>
</evidence>
<reference evidence="4 5" key="1">
    <citation type="submission" date="2020-04" db="EMBL/GenBank/DDBJ databases">
        <title>Perkinsus olseni comparative genomics.</title>
        <authorList>
            <person name="Bogema D.R."/>
        </authorList>
    </citation>
    <scope>NUCLEOTIDE SEQUENCE [LARGE SCALE GENOMIC DNA]</scope>
    <source>
        <strain evidence="2">00978-12</strain>
        <strain evidence="3 5">ATCC PRA-207</strain>
    </source>
</reference>
<proteinExistence type="predicted"/>
<dbReference type="AlphaFoldDB" id="A0A7J6T3B2"/>
<accession>A0A7J6T3B2</accession>
<dbReference type="EMBL" id="JABANO010013716">
    <property type="protein sequence ID" value="KAF4739759.1"/>
    <property type="molecule type" value="Genomic_DNA"/>
</dbReference>
<organism evidence="3 5">
    <name type="scientific">Perkinsus olseni</name>
    <name type="common">Perkinsus atlanticus</name>
    <dbReference type="NCBI Taxonomy" id="32597"/>
    <lineage>
        <taxon>Eukaryota</taxon>
        <taxon>Sar</taxon>
        <taxon>Alveolata</taxon>
        <taxon>Perkinsozoa</taxon>
        <taxon>Perkinsea</taxon>
        <taxon>Perkinsida</taxon>
        <taxon>Perkinsidae</taxon>
        <taxon>Perkinsus</taxon>
    </lineage>
</organism>
<dbReference type="Proteomes" id="UP000553632">
    <property type="component" value="Unassembled WGS sequence"/>
</dbReference>
<protein>
    <submittedName>
        <fullName evidence="3">Uncharacterized protein</fullName>
    </submittedName>
</protein>
<dbReference type="Proteomes" id="UP000541610">
    <property type="component" value="Unassembled WGS sequence"/>
</dbReference>
<evidence type="ECO:0000313" key="2">
    <source>
        <dbReference type="EMBL" id="KAF4688683.1"/>
    </source>
</evidence>
<evidence type="ECO:0000313" key="5">
    <source>
        <dbReference type="Proteomes" id="UP000553632"/>
    </source>
</evidence>
<dbReference type="EMBL" id="JABANP010000144">
    <property type="protein sequence ID" value="KAF4688683.1"/>
    <property type="molecule type" value="Genomic_DNA"/>
</dbReference>